<sequence length="350" mass="37208">MPRWTPDARVDGLGELLRDAGFTAETAARSLHAATPADLLTNSALYAATSPDDLTGTLPGILAHLFICNAALPSATYEKSVPASLREAFEALHLLVRERDSVRSLVSLSPFDSMYFLSDPLFRTANGAITMTTRRDLVMPPHASSLLLLENVAAMKGRLLDIGCGSGFLALSLADRYDSVIGVDINPRAVAYSRANAVLNGRAATFTLGDLATDLRVHPPADHVIFNSPTGPTHRDDDREPGWMAAPTALTTLVERLPSVLAGGGSAQILLIAELPREGPALPLPSGYAATHIRAFPESQLAVPENSVTSGRIDPGCLLVRDSADARRLMAHLHANAIRAVHPVLLTLSN</sequence>
<dbReference type="Pfam" id="PF05175">
    <property type="entry name" value="MTS"/>
    <property type="match status" value="1"/>
</dbReference>
<dbReference type="GO" id="GO:0008168">
    <property type="term" value="F:methyltransferase activity"/>
    <property type="evidence" value="ECO:0007669"/>
    <property type="project" value="UniProtKB-KW"/>
</dbReference>
<dbReference type="PANTHER" id="PTHR43464:SF19">
    <property type="entry name" value="UBIQUINONE BIOSYNTHESIS O-METHYLTRANSFERASE, MITOCHONDRIAL"/>
    <property type="match status" value="1"/>
</dbReference>
<evidence type="ECO:0000313" key="5">
    <source>
        <dbReference type="EMBL" id="MFC4908299.1"/>
    </source>
</evidence>
<comment type="caution">
    <text evidence="5">The sequence shown here is derived from an EMBL/GenBank/DDBJ whole genome shotgun (WGS) entry which is preliminary data.</text>
</comment>
<keyword evidence="2" id="KW-0808">Transferase</keyword>
<dbReference type="Gene3D" id="3.40.50.150">
    <property type="entry name" value="Vaccinia Virus protein VP39"/>
    <property type="match status" value="1"/>
</dbReference>
<dbReference type="InterPro" id="IPR007848">
    <property type="entry name" value="Small_mtfrase_dom"/>
</dbReference>
<keyword evidence="6" id="KW-1185">Reference proteome</keyword>
<evidence type="ECO:0000256" key="2">
    <source>
        <dbReference type="ARBA" id="ARBA00022679"/>
    </source>
</evidence>
<name>A0ABV9TXJ9_9ACTN</name>
<reference evidence="6" key="1">
    <citation type="journal article" date="2019" name="Int. J. Syst. Evol. Microbiol.">
        <title>The Global Catalogue of Microorganisms (GCM) 10K type strain sequencing project: providing services to taxonomists for standard genome sequencing and annotation.</title>
        <authorList>
            <consortium name="The Broad Institute Genomics Platform"/>
            <consortium name="The Broad Institute Genome Sequencing Center for Infectious Disease"/>
            <person name="Wu L."/>
            <person name="Ma J."/>
        </authorList>
    </citation>
    <scope>NUCLEOTIDE SEQUENCE [LARGE SCALE GENOMIC DNA]</scope>
    <source>
        <strain evidence="6">KLKA75</strain>
    </source>
</reference>
<feature type="domain" description="Methyltransferase small" evidence="4">
    <location>
        <begin position="144"/>
        <end position="230"/>
    </location>
</feature>
<dbReference type="SUPFAM" id="SSF53335">
    <property type="entry name" value="S-adenosyl-L-methionine-dependent methyltransferases"/>
    <property type="match status" value="1"/>
</dbReference>
<dbReference type="PANTHER" id="PTHR43464">
    <property type="entry name" value="METHYLTRANSFERASE"/>
    <property type="match status" value="1"/>
</dbReference>
<evidence type="ECO:0000256" key="1">
    <source>
        <dbReference type="ARBA" id="ARBA00022603"/>
    </source>
</evidence>
<accession>A0ABV9TXJ9</accession>
<evidence type="ECO:0000259" key="4">
    <source>
        <dbReference type="Pfam" id="PF05175"/>
    </source>
</evidence>
<dbReference type="EMBL" id="JBHSIT010000003">
    <property type="protein sequence ID" value="MFC4908299.1"/>
    <property type="molecule type" value="Genomic_DNA"/>
</dbReference>
<proteinExistence type="predicted"/>
<dbReference type="GO" id="GO:0032259">
    <property type="term" value="P:methylation"/>
    <property type="evidence" value="ECO:0007669"/>
    <property type="project" value="UniProtKB-KW"/>
</dbReference>
<keyword evidence="3" id="KW-0949">S-adenosyl-L-methionine</keyword>
<dbReference type="CDD" id="cd02440">
    <property type="entry name" value="AdoMet_MTases"/>
    <property type="match status" value="1"/>
</dbReference>
<keyword evidence="1 5" id="KW-0489">Methyltransferase</keyword>
<dbReference type="InterPro" id="IPR029063">
    <property type="entry name" value="SAM-dependent_MTases_sf"/>
</dbReference>
<evidence type="ECO:0000313" key="6">
    <source>
        <dbReference type="Proteomes" id="UP001595872"/>
    </source>
</evidence>
<evidence type="ECO:0000256" key="3">
    <source>
        <dbReference type="ARBA" id="ARBA00022691"/>
    </source>
</evidence>
<organism evidence="5 6">
    <name type="scientific">Actinomadura gamaensis</name>
    <dbReference type="NCBI Taxonomy" id="1763541"/>
    <lineage>
        <taxon>Bacteria</taxon>
        <taxon>Bacillati</taxon>
        <taxon>Actinomycetota</taxon>
        <taxon>Actinomycetes</taxon>
        <taxon>Streptosporangiales</taxon>
        <taxon>Thermomonosporaceae</taxon>
        <taxon>Actinomadura</taxon>
    </lineage>
</organism>
<dbReference type="RefSeq" id="WP_378254780.1">
    <property type="nucleotide sequence ID" value="NZ_JBHSIT010000003.1"/>
</dbReference>
<gene>
    <name evidence="5" type="ORF">ACFPCY_13265</name>
</gene>
<dbReference type="Proteomes" id="UP001595872">
    <property type="component" value="Unassembled WGS sequence"/>
</dbReference>
<protein>
    <submittedName>
        <fullName evidence="5">Methyltransferase</fullName>
    </submittedName>
</protein>